<protein>
    <submittedName>
        <fullName evidence="2">Uncharacterized protein</fullName>
    </submittedName>
</protein>
<keyword evidence="1" id="KW-1185">Reference proteome</keyword>
<organism evidence="1 2">
    <name type="scientific">Acrobeloides nanus</name>
    <dbReference type="NCBI Taxonomy" id="290746"/>
    <lineage>
        <taxon>Eukaryota</taxon>
        <taxon>Metazoa</taxon>
        <taxon>Ecdysozoa</taxon>
        <taxon>Nematoda</taxon>
        <taxon>Chromadorea</taxon>
        <taxon>Rhabditida</taxon>
        <taxon>Tylenchina</taxon>
        <taxon>Cephalobomorpha</taxon>
        <taxon>Cephaloboidea</taxon>
        <taxon>Cephalobidae</taxon>
        <taxon>Acrobeloides</taxon>
    </lineage>
</organism>
<evidence type="ECO:0000313" key="2">
    <source>
        <dbReference type="WBParaSite" id="ACRNAN_scaffold4585.g28726.t1"/>
    </source>
</evidence>
<dbReference type="WBParaSite" id="ACRNAN_scaffold4585.g28726.t1">
    <property type="protein sequence ID" value="ACRNAN_scaffold4585.g28726.t1"/>
    <property type="gene ID" value="ACRNAN_scaffold4585.g28726"/>
</dbReference>
<reference evidence="2" key="1">
    <citation type="submission" date="2022-11" db="UniProtKB">
        <authorList>
            <consortium name="WormBaseParasite"/>
        </authorList>
    </citation>
    <scope>IDENTIFICATION</scope>
</reference>
<dbReference type="AlphaFoldDB" id="A0A914DYA2"/>
<evidence type="ECO:0000313" key="1">
    <source>
        <dbReference type="Proteomes" id="UP000887540"/>
    </source>
</evidence>
<sequence>MLGKDDYLYEDYLTISDKNEQEFLNNLGSYYFDNKRLKRSNSDSKVYMDANEYLLKRKKIEADFYIIPQLKRSSSYLEVVAYK</sequence>
<dbReference type="Proteomes" id="UP000887540">
    <property type="component" value="Unplaced"/>
</dbReference>
<accession>A0A914DYA2</accession>
<proteinExistence type="predicted"/>
<name>A0A914DYA2_9BILA</name>